<dbReference type="RefSeq" id="WP_096327727.1">
    <property type="nucleotide sequence ID" value="NZ_FOMX01000024.1"/>
</dbReference>
<protein>
    <recommendedName>
        <fullName evidence="2">DUF4328 domain-containing protein</fullName>
    </recommendedName>
</protein>
<feature type="domain" description="DUF4328" evidence="2">
    <location>
        <begin position="239"/>
        <end position="324"/>
    </location>
</feature>
<dbReference type="EMBL" id="FOMX01000024">
    <property type="protein sequence ID" value="SFE97558.1"/>
    <property type="molecule type" value="Genomic_DNA"/>
</dbReference>
<proteinExistence type="predicted"/>
<dbReference type="InterPro" id="IPR025565">
    <property type="entry name" value="DUF4328"/>
</dbReference>
<feature type="transmembrane region" description="Helical" evidence="1">
    <location>
        <begin position="278"/>
        <end position="298"/>
    </location>
</feature>
<organism evidence="3 4">
    <name type="scientific">Nannocystis exedens</name>
    <dbReference type="NCBI Taxonomy" id="54"/>
    <lineage>
        <taxon>Bacteria</taxon>
        <taxon>Pseudomonadati</taxon>
        <taxon>Myxococcota</taxon>
        <taxon>Polyangia</taxon>
        <taxon>Nannocystales</taxon>
        <taxon>Nannocystaceae</taxon>
        <taxon>Nannocystis</taxon>
    </lineage>
</organism>
<evidence type="ECO:0000256" key="1">
    <source>
        <dbReference type="SAM" id="Phobius"/>
    </source>
</evidence>
<feature type="transmembrane region" description="Helical" evidence="1">
    <location>
        <begin position="246"/>
        <end position="266"/>
    </location>
</feature>
<evidence type="ECO:0000259" key="2">
    <source>
        <dbReference type="Pfam" id="PF14219"/>
    </source>
</evidence>
<keyword evidence="1" id="KW-0812">Transmembrane</keyword>
<dbReference type="Proteomes" id="UP000199400">
    <property type="component" value="Unassembled WGS sequence"/>
</dbReference>
<reference evidence="4" key="1">
    <citation type="submission" date="2016-10" db="EMBL/GenBank/DDBJ databases">
        <authorList>
            <person name="Varghese N."/>
            <person name="Submissions S."/>
        </authorList>
    </citation>
    <scope>NUCLEOTIDE SEQUENCE [LARGE SCALE GENOMIC DNA]</scope>
    <source>
        <strain evidence="4">ATCC 25963</strain>
    </source>
</reference>
<dbReference type="Pfam" id="PF14219">
    <property type="entry name" value="DUF4328"/>
    <property type="match status" value="1"/>
</dbReference>
<gene>
    <name evidence="3" type="ORF">SAMN02745121_06316</name>
</gene>
<accession>A0A1I2EYN2</accession>
<keyword evidence="1" id="KW-1133">Transmembrane helix</keyword>
<keyword evidence="4" id="KW-1185">Reference proteome</keyword>
<sequence>MSARQHHFSFAKKVIPAETFRAPDRMFAELTGPQREAFLFFLWTESGKGLAEALPHVGLAPGGLEMAKLDVVGHVKSGVVEVVVISMPPALNANEAMFLALVRRAGEPSVFFYERCADLGTGTVHAKEAVLAETRPDGSRSNYGFHEGLDLQAFKTQLEKILGVSLAGLENSLEPVTASTFVAAGGARTSSGRSTIRRPPEPKGPKHGGLLEQLLLVRVCLPLMMFALAYTVPSLGYQLWPVVGPLYTLLSVVIGISLLVFLYKVYAANRDKAPFGPGMAVAGWIIPGANFFMPPLIVRGAYKAVVGAGAGLMVLVWWLAWLVQIGNEMMRGMQAQLTRAEGSDWYMSFPAGGGFHLPEPAADFYIMTSSGIGGLLVVVAAYGILWHLVRTIRAKM</sequence>
<feature type="transmembrane region" description="Helical" evidence="1">
    <location>
        <begin position="215"/>
        <end position="240"/>
    </location>
</feature>
<evidence type="ECO:0000313" key="3">
    <source>
        <dbReference type="EMBL" id="SFE97558.1"/>
    </source>
</evidence>
<dbReference type="AlphaFoldDB" id="A0A1I2EYN2"/>
<feature type="transmembrane region" description="Helical" evidence="1">
    <location>
        <begin position="364"/>
        <end position="389"/>
    </location>
</feature>
<name>A0A1I2EYN2_9BACT</name>
<evidence type="ECO:0000313" key="4">
    <source>
        <dbReference type="Proteomes" id="UP000199400"/>
    </source>
</evidence>
<feature type="transmembrane region" description="Helical" evidence="1">
    <location>
        <begin position="304"/>
        <end position="323"/>
    </location>
</feature>
<keyword evidence="1" id="KW-0472">Membrane</keyword>